<feature type="non-terminal residue" evidence="1">
    <location>
        <position position="1"/>
    </location>
</feature>
<evidence type="ECO:0000313" key="1">
    <source>
        <dbReference type="EMBL" id="KNZ49260.1"/>
    </source>
</evidence>
<gene>
    <name evidence="1" type="ORF">VP01_5113g1</name>
</gene>
<evidence type="ECO:0000313" key="2">
    <source>
        <dbReference type="Proteomes" id="UP000037035"/>
    </source>
</evidence>
<dbReference type="InterPro" id="IPR036397">
    <property type="entry name" value="RNaseH_sf"/>
</dbReference>
<feature type="non-terminal residue" evidence="1">
    <location>
        <position position="30"/>
    </location>
</feature>
<sequence length="30" mass="3463">TSKLISVEFLPPYSSFLNPIEYSFHSIKAF</sequence>
<dbReference type="Proteomes" id="UP000037035">
    <property type="component" value="Unassembled WGS sequence"/>
</dbReference>
<comment type="caution">
    <text evidence="1">The sequence shown here is derived from an EMBL/GenBank/DDBJ whole genome shotgun (WGS) entry which is preliminary data.</text>
</comment>
<evidence type="ECO:0008006" key="3">
    <source>
        <dbReference type="Google" id="ProtNLM"/>
    </source>
</evidence>
<protein>
    <recommendedName>
        <fullName evidence="3">Tc1-like transposase DDE domain-containing protein</fullName>
    </recommendedName>
</protein>
<dbReference type="OrthoDB" id="2266637at2759"/>
<dbReference type="GO" id="GO:0003676">
    <property type="term" value="F:nucleic acid binding"/>
    <property type="evidence" value="ECO:0007669"/>
    <property type="project" value="InterPro"/>
</dbReference>
<dbReference type="AlphaFoldDB" id="A0A0L6UN43"/>
<keyword evidence="2" id="KW-1185">Reference proteome</keyword>
<dbReference type="Gene3D" id="3.30.420.10">
    <property type="entry name" value="Ribonuclease H-like superfamily/Ribonuclease H"/>
    <property type="match status" value="1"/>
</dbReference>
<name>A0A0L6UN43_9BASI</name>
<organism evidence="1 2">
    <name type="scientific">Puccinia sorghi</name>
    <dbReference type="NCBI Taxonomy" id="27349"/>
    <lineage>
        <taxon>Eukaryota</taxon>
        <taxon>Fungi</taxon>
        <taxon>Dikarya</taxon>
        <taxon>Basidiomycota</taxon>
        <taxon>Pucciniomycotina</taxon>
        <taxon>Pucciniomycetes</taxon>
        <taxon>Pucciniales</taxon>
        <taxon>Pucciniaceae</taxon>
        <taxon>Puccinia</taxon>
    </lineage>
</organism>
<accession>A0A0L6UN43</accession>
<proteinExistence type="predicted"/>
<reference evidence="1 2" key="1">
    <citation type="submission" date="2015-08" db="EMBL/GenBank/DDBJ databases">
        <title>Next Generation Sequencing and Analysis of the Genome of Puccinia sorghi L Schw, the Causal Agent of Maize Common Rust.</title>
        <authorList>
            <person name="Rochi L."/>
            <person name="Burguener G."/>
            <person name="Darino M."/>
            <person name="Turjanski A."/>
            <person name="Kreff E."/>
            <person name="Dieguez M.J."/>
            <person name="Sacco F."/>
        </authorList>
    </citation>
    <scope>NUCLEOTIDE SEQUENCE [LARGE SCALE GENOMIC DNA]</scope>
    <source>
        <strain evidence="1 2">RO10H11247</strain>
    </source>
</reference>
<dbReference type="VEuPathDB" id="FungiDB:VP01_5113g1"/>
<dbReference type="EMBL" id="LAVV01010291">
    <property type="protein sequence ID" value="KNZ49260.1"/>
    <property type="molecule type" value="Genomic_DNA"/>
</dbReference>